<feature type="coiled-coil region" evidence="1">
    <location>
        <begin position="43"/>
        <end position="77"/>
    </location>
</feature>
<dbReference type="AlphaFoldDB" id="A0A382SNU1"/>
<reference evidence="2" key="1">
    <citation type="submission" date="2018-05" db="EMBL/GenBank/DDBJ databases">
        <authorList>
            <person name="Lanie J.A."/>
            <person name="Ng W.-L."/>
            <person name="Kazmierczak K.M."/>
            <person name="Andrzejewski T.M."/>
            <person name="Davidsen T.M."/>
            <person name="Wayne K.J."/>
            <person name="Tettelin H."/>
            <person name="Glass J.I."/>
            <person name="Rusch D."/>
            <person name="Podicherti R."/>
            <person name="Tsui H.-C.T."/>
            <person name="Winkler M.E."/>
        </authorList>
    </citation>
    <scope>NUCLEOTIDE SEQUENCE</scope>
</reference>
<evidence type="ECO:0000313" key="2">
    <source>
        <dbReference type="EMBL" id="SVD11463.1"/>
    </source>
</evidence>
<dbReference type="EMBL" id="UINC01130413">
    <property type="protein sequence ID" value="SVD11463.1"/>
    <property type="molecule type" value="Genomic_DNA"/>
</dbReference>
<evidence type="ECO:0000256" key="1">
    <source>
        <dbReference type="SAM" id="Coils"/>
    </source>
</evidence>
<sequence>MIRTELRKWEEYEQKKEWKEFVNSLSKKDYSLYQTFRGYRGVIVKTDKKIERLNQQIEKLNEDKRGYLKKLTEVNSKIDHLRKQFNLSVSVSPWTKDNKNWYCLGTISRSGYNKVSFNLGNMEKKVRPRLMDYYKTNYPKKKQFNSQDLDSQKGRLNFCEKLNMVLYSYHPQIREHIRKNPKMKSLKKSIDFFFPIP</sequence>
<keyword evidence="1" id="KW-0175">Coiled coil</keyword>
<gene>
    <name evidence="2" type="ORF">METZ01_LOCUS364317</name>
</gene>
<organism evidence="2">
    <name type="scientific">marine metagenome</name>
    <dbReference type="NCBI Taxonomy" id="408172"/>
    <lineage>
        <taxon>unclassified sequences</taxon>
        <taxon>metagenomes</taxon>
        <taxon>ecological metagenomes</taxon>
    </lineage>
</organism>
<name>A0A382SNU1_9ZZZZ</name>
<proteinExistence type="predicted"/>
<accession>A0A382SNU1</accession>
<protein>
    <submittedName>
        <fullName evidence="2">Uncharacterized protein</fullName>
    </submittedName>
</protein>